<accession>A0A345UH17</accession>
<sequence>MGQQQLLLVILVTIIVGIATVVAINIFGSSAEQANQDAVRQDMITMAAQAQAWYARPAMLGGGERDYQGDAAATPQIPGVSFAIVGFPCDGDNTGCINQNGEFSITAVTPDGFTLIGRPNTGDGSGFSLAVTGSSTNYTWGAVGAN</sequence>
<protein>
    <submittedName>
        <fullName evidence="2">Uncharacterized protein</fullName>
    </submittedName>
</protein>
<proteinExistence type="predicted"/>
<dbReference type="AlphaFoldDB" id="A0A345UH17"/>
<dbReference type="Proteomes" id="UP000254808">
    <property type="component" value="Chromosome"/>
</dbReference>
<evidence type="ECO:0000313" key="2">
    <source>
        <dbReference type="EMBL" id="AXI99768.1"/>
    </source>
</evidence>
<evidence type="ECO:0000313" key="3">
    <source>
        <dbReference type="Proteomes" id="UP000254808"/>
    </source>
</evidence>
<keyword evidence="1" id="KW-1133">Transmembrane helix</keyword>
<feature type="transmembrane region" description="Helical" evidence="1">
    <location>
        <begin position="6"/>
        <end position="27"/>
    </location>
</feature>
<dbReference type="KEGG" id="cprv:CYPRO_0483"/>
<keyword evidence="1" id="KW-0812">Transmembrane</keyword>
<evidence type="ECO:0000256" key="1">
    <source>
        <dbReference type="SAM" id="Phobius"/>
    </source>
</evidence>
<gene>
    <name evidence="2" type="ORF">CYPRO_0483</name>
</gene>
<dbReference type="RefSeq" id="WP_205730342.1">
    <property type="nucleotide sequence ID" value="NZ_CP027806.1"/>
</dbReference>
<keyword evidence="3" id="KW-1185">Reference proteome</keyword>
<name>A0A345UH17_9BACT</name>
<reference evidence="2 3" key="1">
    <citation type="submission" date="2018-03" db="EMBL/GenBank/DDBJ databases">
        <title>Phenotypic and genomic properties of Cyclonatronum proteinivorum gen. nov., sp. nov., a haloalkaliphilic bacteroidete from soda lakes possessing Na+-translocating rhodopsin.</title>
        <authorList>
            <person name="Toshchakov S.V."/>
            <person name="Korzhenkov A."/>
            <person name="Samarov N.I."/>
            <person name="Kublanov I.V."/>
            <person name="Muntyan M.S."/>
            <person name="Sorokin D.Y."/>
        </authorList>
    </citation>
    <scope>NUCLEOTIDE SEQUENCE [LARGE SCALE GENOMIC DNA]</scope>
    <source>
        <strain evidence="2 3">Omega</strain>
    </source>
</reference>
<keyword evidence="1" id="KW-0472">Membrane</keyword>
<organism evidence="2 3">
    <name type="scientific">Cyclonatronum proteinivorum</name>
    <dbReference type="NCBI Taxonomy" id="1457365"/>
    <lineage>
        <taxon>Bacteria</taxon>
        <taxon>Pseudomonadati</taxon>
        <taxon>Balneolota</taxon>
        <taxon>Balneolia</taxon>
        <taxon>Balneolales</taxon>
        <taxon>Cyclonatronaceae</taxon>
        <taxon>Cyclonatronum</taxon>
    </lineage>
</organism>
<dbReference type="EMBL" id="CP027806">
    <property type="protein sequence ID" value="AXI99768.1"/>
    <property type="molecule type" value="Genomic_DNA"/>
</dbReference>